<dbReference type="InterPro" id="IPR005829">
    <property type="entry name" value="Sugar_transporter_CS"/>
</dbReference>
<dbReference type="PROSITE" id="PS50850">
    <property type="entry name" value="MFS"/>
    <property type="match status" value="1"/>
</dbReference>
<feature type="transmembrane region" description="Helical" evidence="6">
    <location>
        <begin position="309"/>
        <end position="327"/>
    </location>
</feature>
<keyword evidence="2" id="KW-0813">Transport</keyword>
<dbReference type="InterPro" id="IPR005828">
    <property type="entry name" value="MFS_sugar_transport-like"/>
</dbReference>
<keyword evidence="4 6" id="KW-1133">Transmembrane helix</keyword>
<dbReference type="CDD" id="cd17316">
    <property type="entry name" value="MFS_SV2_like"/>
    <property type="match status" value="1"/>
</dbReference>
<keyword evidence="3 6" id="KW-0812">Transmembrane</keyword>
<feature type="transmembrane region" description="Helical" evidence="6">
    <location>
        <begin position="394"/>
        <end position="418"/>
    </location>
</feature>
<evidence type="ECO:0000259" key="7">
    <source>
        <dbReference type="PROSITE" id="PS50850"/>
    </source>
</evidence>
<evidence type="ECO:0000256" key="4">
    <source>
        <dbReference type="ARBA" id="ARBA00022989"/>
    </source>
</evidence>
<sequence length="428" mass="46546">MDASIINFDERMDTAKESPLFYKVFGLVGAGLILDSADVYMASNINSALVAHHFATLTQGSLFLSAGFFGLFAGSMIAGYFGDHFGRRKAFQWNLLVFGLATLISTMAPNIGTLIVLRFIAATGLGAETVTGFSMISEFAPVLKRGKWSGLISVIANFGAPLGFLLSTLLITHYSWRAMFFVIGIFALALWIGRRHLPESPRWLKVQDRHEEAEEILGQLETNGHYDAQKIENNSAKKISPNRGILIATVAVSAALLCQYMFTSWVPTLLVKQGINIVHSMWFSTIMMAGAPLGAMIGMLLVDRIGRKFTIVPGFILTAIAGIAYSMERTATGILINGFILTAIMYVLIASILSVYASELFSTEFRFRGTGFANGVAKLLTALSPYLVVKIVTIYGPTLLFIMITAIALFAAIIIGFFGPETKKQSIG</sequence>
<name>A0A0K8MG20_9LACO</name>
<feature type="transmembrane region" description="Helical" evidence="6">
    <location>
        <begin position="62"/>
        <end position="81"/>
    </location>
</feature>
<dbReference type="InterPro" id="IPR036259">
    <property type="entry name" value="MFS_trans_sf"/>
</dbReference>
<evidence type="ECO:0000256" key="2">
    <source>
        <dbReference type="ARBA" id="ARBA00022448"/>
    </source>
</evidence>
<feature type="transmembrane region" description="Helical" evidence="6">
    <location>
        <begin position="244"/>
        <end position="262"/>
    </location>
</feature>
<feature type="transmembrane region" description="Helical" evidence="6">
    <location>
        <begin position="333"/>
        <end position="357"/>
    </location>
</feature>
<dbReference type="Gene3D" id="1.20.1250.20">
    <property type="entry name" value="MFS general substrate transporter like domains"/>
    <property type="match status" value="1"/>
</dbReference>
<dbReference type="PANTHER" id="PTHR23508:SF10">
    <property type="entry name" value="CARBOXYLIC ACID TRANSPORTER PROTEIN HOMOLOG"/>
    <property type="match status" value="1"/>
</dbReference>
<accession>A0A0K8MG20</accession>
<dbReference type="GO" id="GO:0046943">
    <property type="term" value="F:carboxylic acid transmembrane transporter activity"/>
    <property type="evidence" value="ECO:0007669"/>
    <property type="project" value="TreeGrafter"/>
</dbReference>
<reference evidence="8 9" key="1">
    <citation type="journal article" date="2015" name="BMC Genomics">
        <title>Comparative genomics of Fructobacillus spp. and Leuconostoc spp. reveals niche-specific evolution of Fructobacillus spp.</title>
        <authorList>
            <person name="Endo A."/>
            <person name="Tanizawa Y."/>
            <person name="Tanaka N."/>
            <person name="Maeno S."/>
            <person name="Kumar H."/>
            <person name="Shiwa Y."/>
            <person name="Okada S."/>
            <person name="Yoshikawa H."/>
            <person name="Dicks L."/>
            <person name="Nakagawa J."/>
            <person name="Arita M."/>
        </authorList>
    </citation>
    <scope>NUCLEOTIDE SEQUENCE [LARGE SCALE GENOMIC DNA]</scope>
    <source>
        <strain evidence="8 9">JCM 12225</strain>
    </source>
</reference>
<proteinExistence type="predicted"/>
<evidence type="ECO:0000313" key="9">
    <source>
        <dbReference type="Proteomes" id="UP000253891"/>
    </source>
</evidence>
<dbReference type="EMBL" id="DF967991">
    <property type="protein sequence ID" value="GAO99466.1"/>
    <property type="molecule type" value="Genomic_DNA"/>
</dbReference>
<feature type="transmembrane region" description="Helical" evidence="6">
    <location>
        <begin position="115"/>
        <end position="136"/>
    </location>
</feature>
<dbReference type="PANTHER" id="PTHR23508">
    <property type="entry name" value="CARBOXYLIC ACID TRANSPORTER PROTEIN HOMOLOG"/>
    <property type="match status" value="1"/>
</dbReference>
<keyword evidence="9" id="KW-1185">Reference proteome</keyword>
<evidence type="ECO:0000256" key="3">
    <source>
        <dbReference type="ARBA" id="ARBA00022692"/>
    </source>
</evidence>
<feature type="domain" description="Major facilitator superfamily (MFS) profile" evidence="7">
    <location>
        <begin position="24"/>
        <end position="423"/>
    </location>
</feature>
<evidence type="ECO:0000313" key="8">
    <source>
        <dbReference type="EMBL" id="GAO99466.1"/>
    </source>
</evidence>
<organism evidence="8 9">
    <name type="scientific">Fructobacillus ficulneus</name>
    <dbReference type="NCBI Taxonomy" id="157463"/>
    <lineage>
        <taxon>Bacteria</taxon>
        <taxon>Bacillati</taxon>
        <taxon>Bacillota</taxon>
        <taxon>Bacilli</taxon>
        <taxon>Lactobacillales</taxon>
        <taxon>Lactobacillaceae</taxon>
        <taxon>Fructobacillus</taxon>
    </lineage>
</organism>
<dbReference type="InterPro" id="IPR020846">
    <property type="entry name" value="MFS_dom"/>
</dbReference>
<feature type="transmembrane region" description="Helical" evidence="6">
    <location>
        <begin position="93"/>
        <end position="109"/>
    </location>
</feature>
<feature type="transmembrane region" description="Helical" evidence="6">
    <location>
        <begin position="282"/>
        <end position="302"/>
    </location>
</feature>
<feature type="transmembrane region" description="Helical" evidence="6">
    <location>
        <begin position="20"/>
        <end position="42"/>
    </location>
</feature>
<evidence type="ECO:0000256" key="5">
    <source>
        <dbReference type="ARBA" id="ARBA00023136"/>
    </source>
</evidence>
<comment type="subcellular location">
    <subcellularLocation>
        <location evidence="1">Cell membrane</location>
        <topology evidence="1">Multi-pass membrane protein</topology>
    </subcellularLocation>
</comment>
<feature type="transmembrane region" description="Helical" evidence="6">
    <location>
        <begin position="148"/>
        <end position="170"/>
    </location>
</feature>
<feature type="transmembrane region" description="Helical" evidence="6">
    <location>
        <begin position="369"/>
        <end position="388"/>
    </location>
</feature>
<dbReference type="GO" id="GO:0005886">
    <property type="term" value="C:plasma membrane"/>
    <property type="evidence" value="ECO:0007669"/>
    <property type="project" value="UniProtKB-SubCell"/>
</dbReference>
<evidence type="ECO:0000256" key="6">
    <source>
        <dbReference type="SAM" id="Phobius"/>
    </source>
</evidence>
<dbReference type="OrthoDB" id="9787026at2"/>
<dbReference type="SUPFAM" id="SSF103473">
    <property type="entry name" value="MFS general substrate transporter"/>
    <property type="match status" value="1"/>
</dbReference>
<protein>
    <submittedName>
        <fullName evidence="8">Transporter, major facilitator family protein</fullName>
    </submittedName>
</protein>
<dbReference type="AlphaFoldDB" id="A0A0K8MG20"/>
<gene>
    <name evidence="8" type="ORF">FFIC_140600</name>
</gene>
<keyword evidence="5 6" id="KW-0472">Membrane</keyword>
<dbReference type="PROSITE" id="PS00216">
    <property type="entry name" value="SUGAR_TRANSPORT_1"/>
    <property type="match status" value="1"/>
</dbReference>
<dbReference type="RefSeq" id="WP_061992884.1">
    <property type="nucleotide sequence ID" value="NZ_DF967991.1"/>
</dbReference>
<dbReference type="Proteomes" id="UP000253891">
    <property type="component" value="Unassembled WGS sequence"/>
</dbReference>
<dbReference type="Pfam" id="PF00083">
    <property type="entry name" value="Sugar_tr"/>
    <property type="match status" value="1"/>
</dbReference>
<evidence type="ECO:0000256" key="1">
    <source>
        <dbReference type="ARBA" id="ARBA00004651"/>
    </source>
</evidence>
<dbReference type="STRING" id="157463.GCA_001047075_00397"/>
<feature type="transmembrane region" description="Helical" evidence="6">
    <location>
        <begin position="176"/>
        <end position="193"/>
    </location>
</feature>